<protein>
    <recommendedName>
        <fullName evidence="7">Large ribosomal subunit protein mL46</fullName>
    </recommendedName>
</protein>
<dbReference type="GO" id="GO:0005762">
    <property type="term" value="C:mitochondrial large ribosomal subunit"/>
    <property type="evidence" value="ECO:0007669"/>
    <property type="project" value="TreeGrafter"/>
</dbReference>
<accession>K0KGR1</accession>
<comment type="caution">
    <text evidence="9">The sequence shown here is derived from an EMBL/GenBank/DDBJ whole genome shotgun (WGS) entry which is preliminary data.</text>
</comment>
<dbReference type="AlphaFoldDB" id="K0KGR1"/>
<name>K0KGR1_WICCF</name>
<keyword evidence="5" id="KW-0496">Mitochondrion</keyword>
<proteinExistence type="inferred from homology"/>
<reference evidence="9 10" key="1">
    <citation type="journal article" date="2012" name="Eukaryot. Cell">
        <title>Draft genome sequence of Wickerhamomyces ciferrii NRRL Y-1031 F-60-10.</title>
        <authorList>
            <person name="Schneider J."/>
            <person name="Andrea H."/>
            <person name="Blom J."/>
            <person name="Jaenicke S."/>
            <person name="Ruckert C."/>
            <person name="Schorsch C."/>
            <person name="Szczepanowski R."/>
            <person name="Farwick M."/>
            <person name="Goesmann A."/>
            <person name="Puhler A."/>
            <person name="Schaffer S."/>
            <person name="Tauch A."/>
            <person name="Kohler T."/>
            <person name="Brinkrolf K."/>
        </authorList>
    </citation>
    <scope>NUCLEOTIDE SEQUENCE [LARGE SCALE GENOMIC DNA]</scope>
    <source>
        <strain evidence="10">ATCC 14091 / BCRC 22168 / CBS 111 / JCM 3599 / NBRC 0793 / NRRL Y-1031 F-60-10</strain>
    </source>
</reference>
<evidence type="ECO:0000256" key="7">
    <source>
        <dbReference type="ARBA" id="ARBA00035190"/>
    </source>
</evidence>
<dbReference type="InterPro" id="IPR040008">
    <property type="entry name" value="Ribosomal_mL46"/>
</dbReference>
<dbReference type="InterPro" id="IPR033650">
    <property type="entry name" value="Ribosomal_mL46_NUDIX"/>
</dbReference>
<dbReference type="Pfam" id="PF11788">
    <property type="entry name" value="MRP-L46"/>
    <property type="match status" value="1"/>
</dbReference>
<gene>
    <name evidence="9" type="ORF">BN7_1710</name>
</gene>
<evidence type="ECO:0000256" key="4">
    <source>
        <dbReference type="ARBA" id="ARBA00022980"/>
    </source>
</evidence>
<organism evidence="9 10">
    <name type="scientific">Wickerhamomyces ciferrii (strain ATCC 14091 / BCRC 22168 / CBS 111 / JCM 3599 / NBRC 0793 / NRRL Y-1031 F-60-10)</name>
    <name type="common">Yeast</name>
    <name type="synonym">Pichia ciferrii</name>
    <dbReference type="NCBI Taxonomy" id="1206466"/>
    <lineage>
        <taxon>Eukaryota</taxon>
        <taxon>Fungi</taxon>
        <taxon>Dikarya</taxon>
        <taxon>Ascomycota</taxon>
        <taxon>Saccharomycotina</taxon>
        <taxon>Saccharomycetes</taxon>
        <taxon>Phaffomycetales</taxon>
        <taxon>Wickerhamomycetaceae</taxon>
        <taxon>Wickerhamomyces</taxon>
    </lineage>
</organism>
<feature type="domain" description="Large ribosomal subunit protein mL46 N-terminal" evidence="8">
    <location>
        <begin position="20"/>
        <end position="139"/>
    </location>
</feature>
<dbReference type="FunCoup" id="K0KGR1">
    <property type="interactions" value="490"/>
</dbReference>
<dbReference type="Gene3D" id="3.90.79.10">
    <property type="entry name" value="Nucleoside Triphosphate Pyrophosphohydrolase"/>
    <property type="match status" value="1"/>
</dbReference>
<dbReference type="InParanoid" id="K0KGR1"/>
<dbReference type="HOGENOM" id="CLU_040204_0_0_1"/>
<evidence type="ECO:0000256" key="6">
    <source>
        <dbReference type="ARBA" id="ARBA00023274"/>
    </source>
</evidence>
<dbReference type="STRING" id="1206466.K0KGR1"/>
<sequence length="277" mass="32074">MVQSRSITPKVKETIPLESLRSTLLLARNPIVTPDLTPFEKVYYNYQEELERRLMWTFPQYYYFRKGTLSERRFVAAQKGPVTKQPGVFYEKGKPDVVHNRERRLKQEIVIPRQETEEGSSLDEINRPVIPNSRITKADEINDITSLERKLPRTLYLLIKDSKLGWRLPSFSIENTSKGLNEVAEEGLRKLGGEAINTWNVSNTVTAVLKFQNDKLVKSDDSSSDLTREYIIKSHILSGSFKPEDSNLEFAWLSKEELKDYVSEDYFNATEFLLSDI</sequence>
<dbReference type="PANTHER" id="PTHR13124:SF12">
    <property type="entry name" value="LARGE RIBOSOMAL SUBUNIT PROTEIN ML46"/>
    <property type="match status" value="1"/>
</dbReference>
<dbReference type="PANTHER" id="PTHR13124">
    <property type="entry name" value="39S RIBOSOMAL PROTEIN L46, MITOCHONDRIAL PRECURSOR-RELATED"/>
    <property type="match status" value="1"/>
</dbReference>
<comment type="subcellular location">
    <subcellularLocation>
        <location evidence="1">Mitochondrion</location>
    </subcellularLocation>
</comment>
<comment type="similarity">
    <text evidence="2">Belongs to the mitochondrion-specific ribosomal protein mL46 family.</text>
</comment>
<keyword evidence="6" id="KW-0687">Ribonucleoprotein</keyword>
<dbReference type="EMBL" id="CAIF01000039">
    <property type="protein sequence ID" value="CCH42166.1"/>
    <property type="molecule type" value="Genomic_DNA"/>
</dbReference>
<keyword evidence="10" id="KW-1185">Reference proteome</keyword>
<dbReference type="Proteomes" id="UP000009328">
    <property type="component" value="Unassembled WGS sequence"/>
</dbReference>
<dbReference type="GO" id="GO:0003735">
    <property type="term" value="F:structural constituent of ribosome"/>
    <property type="evidence" value="ECO:0007669"/>
    <property type="project" value="InterPro"/>
</dbReference>
<keyword evidence="3" id="KW-0809">Transit peptide</keyword>
<evidence type="ECO:0000313" key="9">
    <source>
        <dbReference type="EMBL" id="CCH42166.1"/>
    </source>
</evidence>
<dbReference type="InterPro" id="IPR021757">
    <property type="entry name" value="Ribosomal_mL46_N"/>
</dbReference>
<keyword evidence="4 9" id="KW-0689">Ribosomal protein</keyword>
<dbReference type="CDD" id="cd04661">
    <property type="entry name" value="NUDIX_MRP_L46"/>
    <property type="match status" value="1"/>
</dbReference>
<evidence type="ECO:0000313" key="10">
    <source>
        <dbReference type="Proteomes" id="UP000009328"/>
    </source>
</evidence>
<dbReference type="eggNOG" id="KOG4548">
    <property type="taxonomic scope" value="Eukaryota"/>
</dbReference>
<evidence type="ECO:0000256" key="3">
    <source>
        <dbReference type="ARBA" id="ARBA00022946"/>
    </source>
</evidence>
<evidence type="ECO:0000256" key="1">
    <source>
        <dbReference type="ARBA" id="ARBA00004173"/>
    </source>
</evidence>
<evidence type="ECO:0000256" key="2">
    <source>
        <dbReference type="ARBA" id="ARBA00009070"/>
    </source>
</evidence>
<evidence type="ECO:0000259" key="8">
    <source>
        <dbReference type="Pfam" id="PF11788"/>
    </source>
</evidence>
<evidence type="ECO:0000256" key="5">
    <source>
        <dbReference type="ARBA" id="ARBA00023128"/>
    </source>
</evidence>